<accession>A0AAU7K7T3</accession>
<protein>
    <submittedName>
        <fullName evidence="1">Uncharacterized protein</fullName>
    </submittedName>
</protein>
<name>A0AAU7K7T3_9SPHI</name>
<proteinExistence type="predicted"/>
<sequence length="289" mass="33880">MDKFDDVPILNHHLKSKLTEFSLKVLLHCQRNSTPIHWNFQGLKSELSDLARSLFIEFSNDIYLNHYDLPAIKDGDLVKRRSDGEYYKVIKTESITFRLNHIPRKTKKDSFPANIPEIRYDKLALKYLKVSAGVSEKTIKNYFDFFEKLNNEKSEFPRTHFEKKSVFITKKTLWDELPEKSKIPSIYLPNPREENGISEIKSIPALSDCLTYFTPKYEVCYQNILLKGEKIKTIIVFDTEADKIQQILQDKVKFGFNLIVLSNSVTPLKNEGISCWNWFREETEILKTL</sequence>
<reference evidence="1" key="1">
    <citation type="submission" date="2024-05" db="EMBL/GenBank/DDBJ databases">
        <authorList>
            <person name="Kim S."/>
            <person name="Heo J."/>
            <person name="Choi H."/>
            <person name="Choi Y."/>
            <person name="Kwon S.-W."/>
            <person name="Kim Y."/>
        </authorList>
    </citation>
    <scope>NUCLEOTIDE SEQUENCE</scope>
    <source>
        <strain evidence="1">KACC 23697</strain>
    </source>
</reference>
<evidence type="ECO:0000313" key="1">
    <source>
        <dbReference type="EMBL" id="XBO48757.1"/>
    </source>
</evidence>
<dbReference type="EMBL" id="CP157485">
    <property type="protein sequence ID" value="XBO48757.1"/>
    <property type="molecule type" value="Genomic_DNA"/>
</dbReference>
<dbReference type="RefSeq" id="WP_406826099.1">
    <property type="nucleotide sequence ID" value="NZ_CP157485.1"/>
</dbReference>
<organism evidence="1">
    <name type="scientific">Pedobacter sp. KACC 23697</name>
    <dbReference type="NCBI Taxonomy" id="3149230"/>
    <lineage>
        <taxon>Bacteria</taxon>
        <taxon>Pseudomonadati</taxon>
        <taxon>Bacteroidota</taxon>
        <taxon>Sphingobacteriia</taxon>
        <taxon>Sphingobacteriales</taxon>
        <taxon>Sphingobacteriaceae</taxon>
        <taxon>Pedobacter</taxon>
    </lineage>
</organism>
<gene>
    <name evidence="1" type="ORF">ABEG20_03985</name>
</gene>
<dbReference type="AlphaFoldDB" id="A0AAU7K7T3"/>